<dbReference type="AlphaFoldDB" id="A0A8C7YM66"/>
<feature type="compositionally biased region" description="Basic and acidic residues" evidence="1">
    <location>
        <begin position="47"/>
        <end position="57"/>
    </location>
</feature>
<evidence type="ECO:0000313" key="2">
    <source>
        <dbReference type="Ensembl" id="ENSOSIP00000030621.1"/>
    </source>
</evidence>
<proteinExistence type="predicted"/>
<evidence type="ECO:0000313" key="3">
    <source>
        <dbReference type="Proteomes" id="UP000694383"/>
    </source>
</evidence>
<dbReference type="GeneTree" id="ENSGT00940000176846"/>
<dbReference type="Proteomes" id="UP000694383">
    <property type="component" value="Unplaced"/>
</dbReference>
<sequence length="129" mass="14568">PPFDSLHTREAELGEFQSVISRLASRLRTSVRLCDRPRSGGPPVTDLNHDQNRRTPDFSHGLANTTQLQARLPDVRATRVTPLTPKHCGEHSRWGQNPVTCTIKQWYTVLFTDGCWSPLTACSYLREAL</sequence>
<reference evidence="2" key="2">
    <citation type="submission" date="2025-09" db="UniProtKB">
        <authorList>
            <consortium name="Ensembl"/>
        </authorList>
    </citation>
    <scope>IDENTIFICATION</scope>
</reference>
<protein>
    <submittedName>
        <fullName evidence="2">Uncharacterized protein</fullName>
    </submittedName>
</protein>
<keyword evidence="3" id="KW-1185">Reference proteome</keyword>
<accession>A0A8C7YM66</accession>
<feature type="region of interest" description="Disordered" evidence="1">
    <location>
        <begin position="34"/>
        <end position="60"/>
    </location>
</feature>
<reference evidence="2" key="1">
    <citation type="submission" date="2025-08" db="UniProtKB">
        <authorList>
            <consortium name="Ensembl"/>
        </authorList>
    </citation>
    <scope>IDENTIFICATION</scope>
</reference>
<organism evidence="2 3">
    <name type="scientific">Oryzias sinensis</name>
    <name type="common">Chinese medaka</name>
    <dbReference type="NCBI Taxonomy" id="183150"/>
    <lineage>
        <taxon>Eukaryota</taxon>
        <taxon>Metazoa</taxon>
        <taxon>Chordata</taxon>
        <taxon>Craniata</taxon>
        <taxon>Vertebrata</taxon>
        <taxon>Euteleostomi</taxon>
        <taxon>Actinopterygii</taxon>
        <taxon>Neopterygii</taxon>
        <taxon>Teleostei</taxon>
        <taxon>Neoteleostei</taxon>
        <taxon>Acanthomorphata</taxon>
        <taxon>Ovalentaria</taxon>
        <taxon>Atherinomorphae</taxon>
        <taxon>Beloniformes</taxon>
        <taxon>Adrianichthyidae</taxon>
        <taxon>Oryziinae</taxon>
        <taxon>Oryzias</taxon>
    </lineage>
</organism>
<evidence type="ECO:0000256" key="1">
    <source>
        <dbReference type="SAM" id="MobiDB-lite"/>
    </source>
</evidence>
<name>A0A8C7YM66_9TELE</name>
<dbReference type="Ensembl" id="ENSOSIT00000032274.1">
    <property type="protein sequence ID" value="ENSOSIP00000030621.1"/>
    <property type="gene ID" value="ENSOSIG00000015779.1"/>
</dbReference>